<dbReference type="AlphaFoldDB" id="A0AAD8GMC8"/>
<organism evidence="1 2">
    <name type="scientific">Heracleum sosnowskyi</name>
    <dbReference type="NCBI Taxonomy" id="360622"/>
    <lineage>
        <taxon>Eukaryota</taxon>
        <taxon>Viridiplantae</taxon>
        <taxon>Streptophyta</taxon>
        <taxon>Embryophyta</taxon>
        <taxon>Tracheophyta</taxon>
        <taxon>Spermatophyta</taxon>
        <taxon>Magnoliopsida</taxon>
        <taxon>eudicotyledons</taxon>
        <taxon>Gunneridae</taxon>
        <taxon>Pentapetalae</taxon>
        <taxon>asterids</taxon>
        <taxon>campanulids</taxon>
        <taxon>Apiales</taxon>
        <taxon>Apiaceae</taxon>
        <taxon>Apioideae</taxon>
        <taxon>apioid superclade</taxon>
        <taxon>Tordylieae</taxon>
        <taxon>Tordyliinae</taxon>
        <taxon>Heracleum</taxon>
    </lineage>
</organism>
<gene>
    <name evidence="1" type="ORF">POM88_054898</name>
</gene>
<dbReference type="Proteomes" id="UP001237642">
    <property type="component" value="Unassembled WGS sequence"/>
</dbReference>
<reference evidence="1" key="2">
    <citation type="submission" date="2023-05" db="EMBL/GenBank/DDBJ databases">
        <authorList>
            <person name="Schelkunov M.I."/>
        </authorList>
    </citation>
    <scope>NUCLEOTIDE SEQUENCE</scope>
    <source>
        <strain evidence="1">Hsosn_3</strain>
        <tissue evidence="1">Leaf</tissue>
    </source>
</reference>
<accession>A0AAD8GMC8</accession>
<keyword evidence="2" id="KW-1185">Reference proteome</keyword>
<protein>
    <submittedName>
        <fullName evidence="1">Uncharacterized protein</fullName>
    </submittedName>
</protein>
<dbReference type="EMBL" id="JAUIZM010000112">
    <property type="protein sequence ID" value="KAK1348942.1"/>
    <property type="molecule type" value="Genomic_DNA"/>
</dbReference>
<reference evidence="1" key="1">
    <citation type="submission" date="2023-02" db="EMBL/GenBank/DDBJ databases">
        <title>Genome of toxic invasive species Heracleum sosnowskyi carries increased number of genes despite the absence of recent whole-genome duplications.</title>
        <authorList>
            <person name="Schelkunov M."/>
            <person name="Shtratnikova V."/>
            <person name="Makarenko M."/>
            <person name="Klepikova A."/>
            <person name="Omelchenko D."/>
            <person name="Novikova G."/>
            <person name="Obukhova E."/>
            <person name="Bogdanov V."/>
            <person name="Penin A."/>
            <person name="Logacheva M."/>
        </authorList>
    </citation>
    <scope>NUCLEOTIDE SEQUENCE</scope>
    <source>
        <strain evidence="1">Hsosn_3</strain>
        <tissue evidence="1">Leaf</tissue>
    </source>
</reference>
<name>A0AAD8GMC8_9APIA</name>
<comment type="caution">
    <text evidence="1">The sequence shown here is derived from an EMBL/GenBank/DDBJ whole genome shotgun (WGS) entry which is preliminary data.</text>
</comment>
<evidence type="ECO:0000313" key="2">
    <source>
        <dbReference type="Proteomes" id="UP001237642"/>
    </source>
</evidence>
<evidence type="ECO:0000313" key="1">
    <source>
        <dbReference type="EMBL" id="KAK1348942.1"/>
    </source>
</evidence>
<proteinExistence type="predicted"/>
<sequence>MSFRICRGGVMSGTELGIPFPKRKIPWEREKASKYISPAVEYYVHNLARKHPKFRQKLDNKFLDLPTKRAAMEASASVVALVSFIDGKREKSLFKDILEPLLRLMVP</sequence>